<keyword evidence="2" id="KW-1185">Reference proteome</keyword>
<reference evidence="1 2" key="1">
    <citation type="submission" date="2018-03" db="EMBL/GenBank/DDBJ databases">
        <title>Genomic Encyclopedia of Archaeal and Bacterial Type Strains, Phase II (KMG-II): from individual species to whole genera.</title>
        <authorList>
            <person name="Goeker M."/>
        </authorList>
    </citation>
    <scope>NUCLEOTIDE SEQUENCE [LARGE SCALE GENOMIC DNA]</scope>
    <source>
        <strain evidence="1 2">DSM 27929</strain>
    </source>
</reference>
<dbReference type="Proteomes" id="UP000238157">
    <property type="component" value="Unassembled WGS sequence"/>
</dbReference>
<dbReference type="InterPro" id="IPR012675">
    <property type="entry name" value="Beta-grasp_dom_sf"/>
</dbReference>
<dbReference type="Gene3D" id="3.10.20.30">
    <property type="match status" value="1"/>
</dbReference>
<dbReference type="Pfam" id="PF02597">
    <property type="entry name" value="ThiS"/>
    <property type="match status" value="1"/>
</dbReference>
<sequence>MKVLAFGKIAEIVGNQEIEIDNLPNTEVLLGYLRQQYPQLQNMKFTLAVNKKQVSGNTEIPRGAEVALLPPFSGG</sequence>
<dbReference type="EMBL" id="PVTR01000019">
    <property type="protein sequence ID" value="PRY84555.1"/>
    <property type="molecule type" value="Genomic_DNA"/>
</dbReference>
<protein>
    <submittedName>
        <fullName evidence="1">Molybdopterin synthase sulfur carrier subunit</fullName>
    </submittedName>
</protein>
<evidence type="ECO:0000313" key="2">
    <source>
        <dbReference type="Proteomes" id="UP000238157"/>
    </source>
</evidence>
<dbReference type="OrthoDB" id="598356at2"/>
<evidence type="ECO:0000313" key="1">
    <source>
        <dbReference type="EMBL" id="PRY84555.1"/>
    </source>
</evidence>
<proteinExistence type="predicted"/>
<organism evidence="1 2">
    <name type="scientific">Mongoliibacter ruber</name>
    <dbReference type="NCBI Taxonomy" id="1750599"/>
    <lineage>
        <taxon>Bacteria</taxon>
        <taxon>Pseudomonadati</taxon>
        <taxon>Bacteroidota</taxon>
        <taxon>Cytophagia</taxon>
        <taxon>Cytophagales</taxon>
        <taxon>Cyclobacteriaceae</taxon>
        <taxon>Mongoliibacter</taxon>
    </lineage>
</organism>
<dbReference type="InterPro" id="IPR003749">
    <property type="entry name" value="ThiS/MoaD-like"/>
</dbReference>
<dbReference type="AlphaFoldDB" id="A0A2T0WD09"/>
<name>A0A2T0WD09_9BACT</name>
<dbReference type="InterPro" id="IPR016155">
    <property type="entry name" value="Mopterin_synth/thiamin_S_b"/>
</dbReference>
<accession>A0A2T0WD09</accession>
<dbReference type="RefSeq" id="WP_106135504.1">
    <property type="nucleotide sequence ID" value="NZ_PVTR01000019.1"/>
</dbReference>
<comment type="caution">
    <text evidence="1">The sequence shown here is derived from an EMBL/GenBank/DDBJ whole genome shotgun (WGS) entry which is preliminary data.</text>
</comment>
<gene>
    <name evidence="1" type="ORF">CLW00_11916</name>
</gene>
<dbReference type="SUPFAM" id="SSF54285">
    <property type="entry name" value="MoaD/ThiS"/>
    <property type="match status" value="1"/>
</dbReference>
<dbReference type="CDD" id="cd00754">
    <property type="entry name" value="Ubl_MoaD"/>
    <property type="match status" value="1"/>
</dbReference>